<dbReference type="GO" id="GO:0004605">
    <property type="term" value="F:phosphatidate cytidylyltransferase activity"/>
    <property type="evidence" value="ECO:0007669"/>
    <property type="project" value="UniProtKB-EC"/>
</dbReference>
<comment type="caution">
    <text evidence="21">The sequence shown here is derived from an EMBL/GenBank/DDBJ whole genome shotgun (WGS) entry which is preliminary data.</text>
</comment>
<evidence type="ECO:0000256" key="12">
    <source>
        <dbReference type="ARBA" id="ARBA00022695"/>
    </source>
</evidence>
<dbReference type="PROSITE" id="PS01315">
    <property type="entry name" value="CDS"/>
    <property type="match status" value="1"/>
</dbReference>
<feature type="region of interest" description="Disordered" evidence="19">
    <location>
        <begin position="1"/>
        <end position="46"/>
    </location>
</feature>
<dbReference type="HOGENOM" id="CLU_037294_0_0_11"/>
<name>K9F3Q8_9ACTO</name>
<evidence type="ECO:0000256" key="16">
    <source>
        <dbReference type="ARBA" id="ARBA00023209"/>
    </source>
</evidence>
<dbReference type="Pfam" id="PF01148">
    <property type="entry name" value="CTP_transf_1"/>
    <property type="match status" value="1"/>
</dbReference>
<evidence type="ECO:0000256" key="13">
    <source>
        <dbReference type="ARBA" id="ARBA00022989"/>
    </source>
</evidence>
<evidence type="ECO:0000313" key="22">
    <source>
        <dbReference type="Proteomes" id="UP000009888"/>
    </source>
</evidence>
<keyword evidence="10 18" id="KW-0808">Transferase</keyword>
<evidence type="ECO:0000256" key="14">
    <source>
        <dbReference type="ARBA" id="ARBA00023098"/>
    </source>
</evidence>
<dbReference type="AlphaFoldDB" id="K9F3Q8"/>
<keyword evidence="15 20" id="KW-0472">Membrane</keyword>
<dbReference type="PANTHER" id="PTHR46382:SF1">
    <property type="entry name" value="PHOSPHATIDATE CYTIDYLYLTRANSFERASE"/>
    <property type="match status" value="1"/>
</dbReference>
<dbReference type="PATRIC" id="fig|883066.3.peg.210"/>
<dbReference type="Proteomes" id="UP000009888">
    <property type="component" value="Unassembled WGS sequence"/>
</dbReference>
<gene>
    <name evidence="21" type="ORF">HMPREF9233_00208</name>
</gene>
<feature type="transmembrane region" description="Helical" evidence="20">
    <location>
        <begin position="153"/>
        <end position="176"/>
    </location>
</feature>
<evidence type="ECO:0000256" key="5">
    <source>
        <dbReference type="ARBA" id="ARBA00010185"/>
    </source>
</evidence>
<evidence type="ECO:0000256" key="17">
    <source>
        <dbReference type="ARBA" id="ARBA00023264"/>
    </source>
</evidence>
<dbReference type="GO" id="GO:0016024">
    <property type="term" value="P:CDP-diacylglycerol biosynthetic process"/>
    <property type="evidence" value="ECO:0007669"/>
    <property type="project" value="UniProtKB-UniPathway"/>
</dbReference>
<evidence type="ECO:0000256" key="2">
    <source>
        <dbReference type="ARBA" id="ARBA00004651"/>
    </source>
</evidence>
<keyword evidence="12 18" id="KW-0548">Nucleotidyltransferase</keyword>
<evidence type="ECO:0000256" key="7">
    <source>
        <dbReference type="ARBA" id="ARBA00019373"/>
    </source>
</evidence>
<keyword evidence="14" id="KW-0443">Lipid metabolism</keyword>
<evidence type="ECO:0000256" key="10">
    <source>
        <dbReference type="ARBA" id="ARBA00022679"/>
    </source>
</evidence>
<comment type="pathway">
    <text evidence="3 18">Phospholipid metabolism; CDP-diacylglycerol biosynthesis; CDP-diacylglycerol from sn-glycerol 3-phosphate: step 3/3.</text>
</comment>
<evidence type="ECO:0000256" key="20">
    <source>
        <dbReference type="SAM" id="Phobius"/>
    </source>
</evidence>
<evidence type="ECO:0000256" key="4">
    <source>
        <dbReference type="ARBA" id="ARBA00005189"/>
    </source>
</evidence>
<comment type="pathway">
    <text evidence="4">Lipid metabolism.</text>
</comment>
<comment type="subcellular location">
    <subcellularLocation>
        <location evidence="2">Cell membrane</location>
        <topology evidence="2">Multi-pass membrane protein</topology>
    </subcellularLocation>
</comment>
<keyword evidence="13 20" id="KW-1133">Transmembrane helix</keyword>
<dbReference type="UniPathway" id="UPA00557">
    <property type="reaction ID" value="UER00614"/>
</dbReference>
<sequence>MPGEHISPAPPASRIPGSESVTPKPMHISSETPADAPAGASDARGRCQSRRQRLAQYLTPHPPAPPKPSASRAGRNLKLAVPTALALLVLVALSVAFRMEIFVGLVVIALCIAVWEVAGAFLNRGIRIALTPLALGVAAMVAATWWRGLLAGIAAYAVTLLVQFLWIVCREPLSLHRVTQWRRRGGRPSGPLQPEQLLVETSAGAFALAWIVLLGTFAVALAGTEQAQAHIALLILMPVANDTGGWLAGILFGKHPMAPKISPKKSWEGFAGSLLLALVVALVLVTAILHHPWWVAAATALAAVVCCTLGDLSESLLKRDLGVKDMGAIFPGHGGMMDRLDSILMWAPFCYLIVVAANGIL</sequence>
<accession>K9F3Q8</accession>
<dbReference type="InterPro" id="IPR000374">
    <property type="entry name" value="PC_trans"/>
</dbReference>
<reference evidence="21 22" key="1">
    <citation type="submission" date="2012-09" db="EMBL/GenBank/DDBJ databases">
        <title>The Genome Sequence of Actinobaculum massiliae ACS-171-V-COL2.</title>
        <authorList>
            <consortium name="The Broad Institute Genome Sequencing Platform"/>
            <person name="Earl A."/>
            <person name="Ward D."/>
            <person name="Feldgarden M."/>
            <person name="Gevers D."/>
            <person name="Saerens B."/>
            <person name="Vaneechoutte M."/>
            <person name="Walker B."/>
            <person name="Young S.K."/>
            <person name="Zeng Q."/>
            <person name="Gargeya S."/>
            <person name="Fitzgerald M."/>
            <person name="Haas B."/>
            <person name="Abouelleil A."/>
            <person name="Alvarado L."/>
            <person name="Arachchi H.M."/>
            <person name="Berlin A."/>
            <person name="Chapman S.B."/>
            <person name="Goldberg J."/>
            <person name="Griggs A."/>
            <person name="Gujja S."/>
            <person name="Hansen M."/>
            <person name="Howarth C."/>
            <person name="Imamovic A."/>
            <person name="Larimer J."/>
            <person name="McCowen C."/>
            <person name="Montmayeur A."/>
            <person name="Murphy C."/>
            <person name="Neiman D."/>
            <person name="Pearson M."/>
            <person name="Priest M."/>
            <person name="Roberts A."/>
            <person name="Saif S."/>
            <person name="Shea T."/>
            <person name="Sisk P."/>
            <person name="Sykes S."/>
            <person name="Wortman J."/>
            <person name="Nusbaum C."/>
            <person name="Birren B."/>
        </authorList>
    </citation>
    <scope>NUCLEOTIDE SEQUENCE [LARGE SCALE GENOMIC DNA]</scope>
    <source>
        <strain evidence="22">ACS-171-V-Col2</strain>
    </source>
</reference>
<evidence type="ECO:0000256" key="18">
    <source>
        <dbReference type="RuleBase" id="RU003938"/>
    </source>
</evidence>
<keyword evidence="16" id="KW-0594">Phospholipid biosynthesis</keyword>
<keyword evidence="8" id="KW-1003">Cell membrane</keyword>
<organism evidence="21 22">
    <name type="scientific">Actinobaculum massiliense ACS-171-V-Col2</name>
    <dbReference type="NCBI Taxonomy" id="883066"/>
    <lineage>
        <taxon>Bacteria</taxon>
        <taxon>Bacillati</taxon>
        <taxon>Actinomycetota</taxon>
        <taxon>Actinomycetes</taxon>
        <taxon>Actinomycetales</taxon>
        <taxon>Actinomycetaceae</taxon>
        <taxon>Actinobaculum</taxon>
    </lineage>
</organism>
<comment type="similarity">
    <text evidence="5 18">Belongs to the CDS family.</text>
</comment>
<evidence type="ECO:0000256" key="8">
    <source>
        <dbReference type="ARBA" id="ARBA00022475"/>
    </source>
</evidence>
<feature type="transmembrane region" description="Helical" evidence="20">
    <location>
        <begin position="101"/>
        <end position="122"/>
    </location>
</feature>
<dbReference type="eggNOG" id="COG4589">
    <property type="taxonomic scope" value="Bacteria"/>
</dbReference>
<dbReference type="STRING" id="202789.GCA_001457435_00281"/>
<feature type="transmembrane region" description="Helical" evidence="20">
    <location>
        <begin position="77"/>
        <end position="95"/>
    </location>
</feature>
<dbReference type="EC" id="2.7.7.41" evidence="6 18"/>
<feature type="transmembrane region" description="Helical" evidence="20">
    <location>
        <begin position="294"/>
        <end position="312"/>
    </location>
</feature>
<feature type="transmembrane region" description="Helical" evidence="20">
    <location>
        <begin position="197"/>
        <end position="221"/>
    </location>
</feature>
<proteinExistence type="inferred from homology"/>
<evidence type="ECO:0000256" key="11">
    <source>
        <dbReference type="ARBA" id="ARBA00022692"/>
    </source>
</evidence>
<feature type="transmembrane region" description="Helical" evidence="20">
    <location>
        <begin position="269"/>
        <end position="288"/>
    </location>
</feature>
<keyword evidence="11 18" id="KW-0812">Transmembrane</keyword>
<dbReference type="GO" id="GO:0005886">
    <property type="term" value="C:plasma membrane"/>
    <property type="evidence" value="ECO:0007669"/>
    <property type="project" value="UniProtKB-SubCell"/>
</dbReference>
<evidence type="ECO:0000256" key="19">
    <source>
        <dbReference type="SAM" id="MobiDB-lite"/>
    </source>
</evidence>
<evidence type="ECO:0000256" key="6">
    <source>
        <dbReference type="ARBA" id="ARBA00012487"/>
    </source>
</evidence>
<dbReference type="EMBL" id="AGWL01000001">
    <property type="protein sequence ID" value="EKU96120.1"/>
    <property type="molecule type" value="Genomic_DNA"/>
</dbReference>
<evidence type="ECO:0000313" key="21">
    <source>
        <dbReference type="EMBL" id="EKU96120.1"/>
    </source>
</evidence>
<comment type="catalytic activity">
    <reaction evidence="1 18">
        <text>a 1,2-diacyl-sn-glycero-3-phosphate + CTP + H(+) = a CDP-1,2-diacyl-sn-glycerol + diphosphate</text>
        <dbReference type="Rhea" id="RHEA:16229"/>
        <dbReference type="ChEBI" id="CHEBI:15378"/>
        <dbReference type="ChEBI" id="CHEBI:33019"/>
        <dbReference type="ChEBI" id="CHEBI:37563"/>
        <dbReference type="ChEBI" id="CHEBI:58332"/>
        <dbReference type="ChEBI" id="CHEBI:58608"/>
        <dbReference type="EC" id="2.7.7.41"/>
    </reaction>
</comment>
<evidence type="ECO:0000256" key="3">
    <source>
        <dbReference type="ARBA" id="ARBA00005119"/>
    </source>
</evidence>
<evidence type="ECO:0000256" key="1">
    <source>
        <dbReference type="ARBA" id="ARBA00001698"/>
    </source>
</evidence>
<keyword evidence="9" id="KW-0444">Lipid biosynthesis</keyword>
<evidence type="ECO:0000256" key="15">
    <source>
        <dbReference type="ARBA" id="ARBA00023136"/>
    </source>
</evidence>
<dbReference type="PANTHER" id="PTHR46382">
    <property type="entry name" value="PHOSPHATIDATE CYTIDYLYLTRANSFERASE"/>
    <property type="match status" value="1"/>
</dbReference>
<feature type="transmembrane region" description="Helical" evidence="20">
    <location>
        <begin position="227"/>
        <end position="248"/>
    </location>
</feature>
<keyword evidence="17" id="KW-1208">Phospholipid metabolism</keyword>
<evidence type="ECO:0000256" key="9">
    <source>
        <dbReference type="ARBA" id="ARBA00022516"/>
    </source>
</evidence>
<keyword evidence="22" id="KW-1185">Reference proteome</keyword>
<protein>
    <recommendedName>
        <fullName evidence="7 18">Phosphatidate cytidylyltransferase</fullName>
        <ecNumber evidence="6 18">2.7.7.41</ecNumber>
    </recommendedName>
</protein>
<feature type="transmembrane region" description="Helical" evidence="20">
    <location>
        <begin position="343"/>
        <end position="360"/>
    </location>
</feature>